<sequence length="147" mass="16568">MLYNFSLLALSLAVCALAAPALPEVVESNMSHPNITDRDCCEDGKIKIAFGQQLQNYDQQNWWVAWEHGEPACPGQRQIRRLVQPVCNQEFTIKGHSMKFVGCDHGDPEYLELVGQGRRLECGSHGKNGYKIGCHNQHDIKQHGYCE</sequence>
<organism evidence="2 3">
    <name type="scientific">Fusarium longipes</name>
    <dbReference type="NCBI Taxonomy" id="694270"/>
    <lineage>
        <taxon>Eukaryota</taxon>
        <taxon>Fungi</taxon>
        <taxon>Dikarya</taxon>
        <taxon>Ascomycota</taxon>
        <taxon>Pezizomycotina</taxon>
        <taxon>Sordariomycetes</taxon>
        <taxon>Hypocreomycetidae</taxon>
        <taxon>Hypocreales</taxon>
        <taxon>Nectriaceae</taxon>
        <taxon>Fusarium</taxon>
    </lineage>
</organism>
<reference evidence="2 3" key="1">
    <citation type="journal article" date="2018" name="PLoS Pathog.">
        <title>Evolution of structural diversity of trichothecenes, a family of toxins produced by plant pathogenic and entomopathogenic fungi.</title>
        <authorList>
            <person name="Proctor R.H."/>
            <person name="McCormick S.P."/>
            <person name="Kim H.S."/>
            <person name="Cardoza R.E."/>
            <person name="Stanley A.M."/>
            <person name="Lindo L."/>
            <person name="Kelly A."/>
            <person name="Brown D.W."/>
            <person name="Lee T."/>
            <person name="Vaughan M.M."/>
            <person name="Alexander N.J."/>
            <person name="Busman M."/>
            <person name="Gutierrez S."/>
        </authorList>
    </citation>
    <scope>NUCLEOTIDE SEQUENCE [LARGE SCALE GENOMIC DNA]</scope>
    <source>
        <strain evidence="2 3">NRRL 20695</strain>
    </source>
</reference>
<feature type="signal peptide" evidence="1">
    <location>
        <begin position="1"/>
        <end position="23"/>
    </location>
</feature>
<evidence type="ECO:0008006" key="4">
    <source>
        <dbReference type="Google" id="ProtNLM"/>
    </source>
</evidence>
<dbReference type="OrthoDB" id="4438755at2759"/>
<name>A0A395T1Q9_9HYPO</name>
<keyword evidence="1" id="KW-0732">Signal</keyword>
<accession>A0A395T1Q9</accession>
<keyword evidence="3" id="KW-1185">Reference proteome</keyword>
<dbReference type="Proteomes" id="UP000266234">
    <property type="component" value="Unassembled WGS sequence"/>
</dbReference>
<comment type="caution">
    <text evidence="2">The sequence shown here is derived from an EMBL/GenBank/DDBJ whole genome shotgun (WGS) entry which is preliminary data.</text>
</comment>
<gene>
    <name evidence="2" type="ORF">FLONG3_3270</name>
</gene>
<dbReference type="EMBL" id="PXOG01000061">
    <property type="protein sequence ID" value="RGP78648.1"/>
    <property type="molecule type" value="Genomic_DNA"/>
</dbReference>
<protein>
    <recommendedName>
        <fullName evidence="4">Cyanovirin-N domain-containing protein</fullName>
    </recommendedName>
</protein>
<evidence type="ECO:0000313" key="2">
    <source>
        <dbReference type="EMBL" id="RGP78648.1"/>
    </source>
</evidence>
<evidence type="ECO:0000256" key="1">
    <source>
        <dbReference type="SAM" id="SignalP"/>
    </source>
</evidence>
<feature type="chain" id="PRO_5017204820" description="Cyanovirin-N domain-containing protein" evidence="1">
    <location>
        <begin position="24"/>
        <end position="147"/>
    </location>
</feature>
<evidence type="ECO:0000313" key="3">
    <source>
        <dbReference type="Proteomes" id="UP000266234"/>
    </source>
</evidence>
<proteinExistence type="predicted"/>
<dbReference type="AlphaFoldDB" id="A0A395T1Q9"/>